<dbReference type="NCBIfam" id="TIGR02922">
    <property type="entry name" value="TIGR02922 family protein"/>
    <property type="match status" value="1"/>
</dbReference>
<name>A0A8J2U1Q3_9GAMM</name>
<gene>
    <name evidence="1" type="ORF">GCM10011369_00680</name>
</gene>
<reference evidence="2" key="1">
    <citation type="journal article" date="2019" name="Int. J. Syst. Evol. Microbiol.">
        <title>The Global Catalogue of Microorganisms (GCM) 10K type strain sequencing project: providing services to taxonomists for standard genome sequencing and annotation.</title>
        <authorList>
            <consortium name="The Broad Institute Genomics Platform"/>
            <consortium name="The Broad Institute Genome Sequencing Center for Infectious Disease"/>
            <person name="Wu L."/>
            <person name="Ma J."/>
        </authorList>
    </citation>
    <scope>NUCLEOTIDE SEQUENCE [LARGE SCALE GENOMIC DNA]</scope>
    <source>
        <strain evidence="2">CGMCC 1.10130</strain>
    </source>
</reference>
<accession>A0A8J2U1Q3</accession>
<evidence type="ECO:0000313" key="1">
    <source>
        <dbReference type="EMBL" id="GGA63245.1"/>
    </source>
</evidence>
<protein>
    <recommendedName>
        <fullName evidence="3">TIGR02922 family protein</fullName>
    </recommendedName>
</protein>
<keyword evidence="2" id="KW-1185">Reference proteome</keyword>
<evidence type="ECO:0000313" key="2">
    <source>
        <dbReference type="Proteomes" id="UP000619743"/>
    </source>
</evidence>
<dbReference type="Pfam" id="PF09558">
    <property type="entry name" value="DUF2375"/>
    <property type="match status" value="1"/>
</dbReference>
<dbReference type="Proteomes" id="UP000619743">
    <property type="component" value="Unassembled WGS sequence"/>
</dbReference>
<dbReference type="EMBL" id="BMDX01000001">
    <property type="protein sequence ID" value="GGA63245.1"/>
    <property type="molecule type" value="Genomic_DNA"/>
</dbReference>
<evidence type="ECO:0008006" key="3">
    <source>
        <dbReference type="Google" id="ProtNLM"/>
    </source>
</evidence>
<dbReference type="AlphaFoldDB" id="A0A8J2U1Q3"/>
<organism evidence="1 2">
    <name type="scientific">Neiella marina</name>
    <dbReference type="NCBI Taxonomy" id="508461"/>
    <lineage>
        <taxon>Bacteria</taxon>
        <taxon>Pseudomonadati</taxon>
        <taxon>Pseudomonadota</taxon>
        <taxon>Gammaproteobacteria</taxon>
        <taxon>Alteromonadales</taxon>
        <taxon>Echinimonadaceae</taxon>
        <taxon>Neiella</taxon>
    </lineage>
</organism>
<dbReference type="InterPro" id="IPR014271">
    <property type="entry name" value="CHP02922"/>
</dbReference>
<proteinExistence type="predicted"/>
<dbReference type="OrthoDB" id="6228741at2"/>
<sequence length="78" mass="8672">MMNLKVTVLFFSEADLRLRDETLELQVGDGGRAIIPAEYKEGKQIIAVLAGECHLLNRIGDRVLPLSSAEILTDIDFE</sequence>
<dbReference type="RefSeq" id="WP_087504077.1">
    <property type="nucleotide sequence ID" value="NZ_BMDX01000001.1"/>
</dbReference>
<comment type="caution">
    <text evidence="1">The sequence shown here is derived from an EMBL/GenBank/DDBJ whole genome shotgun (WGS) entry which is preliminary data.</text>
</comment>